<name>A0A812JQ66_SYMPI</name>
<dbReference type="InterPro" id="IPR014039">
    <property type="entry name" value="Transl_elong_EFTs/EF1B_dimer"/>
</dbReference>
<dbReference type="GO" id="GO:0070125">
    <property type="term" value="P:mitochondrial translational elongation"/>
    <property type="evidence" value="ECO:0007669"/>
    <property type="project" value="TreeGrafter"/>
</dbReference>
<dbReference type="Proteomes" id="UP000649617">
    <property type="component" value="Unassembled WGS sequence"/>
</dbReference>
<comment type="function">
    <text evidence="4">Associates with the EF-Tu.GDP complex and induces the exchange of GDP to GTP. It remains bound to the aminoacyl-tRNA.EF-Tu.GTP complex up to the GTP hydrolysis stage on the ribosome.</text>
</comment>
<dbReference type="InterPro" id="IPR001816">
    <property type="entry name" value="Transl_elong_EFTs/EF1B"/>
</dbReference>
<organism evidence="6 7">
    <name type="scientific">Symbiodinium pilosum</name>
    <name type="common">Dinoflagellate</name>
    <dbReference type="NCBI Taxonomy" id="2952"/>
    <lineage>
        <taxon>Eukaryota</taxon>
        <taxon>Sar</taxon>
        <taxon>Alveolata</taxon>
        <taxon>Dinophyceae</taxon>
        <taxon>Suessiales</taxon>
        <taxon>Symbiodiniaceae</taxon>
        <taxon>Symbiodinium</taxon>
    </lineage>
</organism>
<comment type="similarity">
    <text evidence="1 4">Belongs to the EF-Ts family.</text>
</comment>
<evidence type="ECO:0000259" key="5">
    <source>
        <dbReference type="Pfam" id="PF00889"/>
    </source>
</evidence>
<dbReference type="InterPro" id="IPR036402">
    <property type="entry name" value="EF-Ts_dimer_sf"/>
</dbReference>
<comment type="subcellular location">
    <subcellularLocation>
        <location evidence="4">Mitochondrion</location>
    </subcellularLocation>
</comment>
<evidence type="ECO:0000256" key="3">
    <source>
        <dbReference type="ARBA" id="ARBA00022917"/>
    </source>
</evidence>
<keyword evidence="7" id="KW-1185">Reference proteome</keyword>
<dbReference type="Gene3D" id="3.30.479.20">
    <property type="entry name" value="Elongation factor Ts, dimerisation domain"/>
    <property type="match status" value="2"/>
</dbReference>
<dbReference type="NCBIfam" id="TIGR00116">
    <property type="entry name" value="tsf"/>
    <property type="match status" value="1"/>
</dbReference>
<feature type="domain" description="Translation elongation factor EFTs/EF1B dimerisation" evidence="5">
    <location>
        <begin position="102"/>
        <end position="327"/>
    </location>
</feature>
<evidence type="ECO:0000256" key="2">
    <source>
        <dbReference type="ARBA" id="ARBA00022768"/>
    </source>
</evidence>
<keyword evidence="3 4" id="KW-0648">Protein biosynthesis</keyword>
<dbReference type="PANTHER" id="PTHR11741">
    <property type="entry name" value="ELONGATION FACTOR TS"/>
    <property type="match status" value="1"/>
</dbReference>
<dbReference type="Gene3D" id="1.10.8.10">
    <property type="entry name" value="DNA helicase RuvA subunit, C-terminal domain"/>
    <property type="match status" value="1"/>
</dbReference>
<dbReference type="Pfam" id="PF00889">
    <property type="entry name" value="EF_TS"/>
    <property type="match status" value="1"/>
</dbReference>
<dbReference type="GO" id="GO:0005739">
    <property type="term" value="C:mitochondrion"/>
    <property type="evidence" value="ECO:0007669"/>
    <property type="project" value="UniProtKB-SubCell"/>
</dbReference>
<accession>A0A812JQ66</accession>
<protein>
    <recommendedName>
        <fullName evidence="4">Elongation factor Ts, mitochondrial</fullName>
        <shortName evidence="4">EF-Ts</shortName>
        <shortName evidence="4">EF-TsMt</shortName>
    </recommendedName>
</protein>
<keyword evidence="4" id="KW-0496">Mitochondrion</keyword>
<evidence type="ECO:0000313" key="6">
    <source>
        <dbReference type="EMBL" id="CAE7210831.1"/>
    </source>
</evidence>
<dbReference type="FunFam" id="1.10.8.10:FF:000001">
    <property type="entry name" value="Elongation factor Ts"/>
    <property type="match status" value="1"/>
</dbReference>
<dbReference type="HAMAP" id="MF_00050">
    <property type="entry name" value="EF_Ts"/>
    <property type="match status" value="1"/>
</dbReference>
<evidence type="ECO:0000313" key="7">
    <source>
        <dbReference type="Proteomes" id="UP000649617"/>
    </source>
</evidence>
<dbReference type="SUPFAM" id="SSF54713">
    <property type="entry name" value="Elongation factor Ts (EF-Ts), dimerisation domain"/>
    <property type="match status" value="1"/>
</dbReference>
<dbReference type="Gene3D" id="1.10.286.20">
    <property type="match status" value="1"/>
</dbReference>
<keyword evidence="2 4" id="KW-0251">Elongation factor</keyword>
<dbReference type="SUPFAM" id="SSF46934">
    <property type="entry name" value="UBA-like"/>
    <property type="match status" value="1"/>
</dbReference>
<gene>
    <name evidence="6" type="primary">tsf</name>
    <name evidence="6" type="ORF">SPIL2461_LOCUS2288</name>
</gene>
<proteinExistence type="inferred from homology"/>
<dbReference type="GO" id="GO:0003746">
    <property type="term" value="F:translation elongation factor activity"/>
    <property type="evidence" value="ECO:0007669"/>
    <property type="project" value="UniProtKB-UniRule"/>
</dbReference>
<evidence type="ECO:0000256" key="1">
    <source>
        <dbReference type="ARBA" id="ARBA00005532"/>
    </source>
</evidence>
<evidence type="ECO:0000256" key="4">
    <source>
        <dbReference type="HAMAP-Rule" id="MF_03135"/>
    </source>
</evidence>
<dbReference type="EMBL" id="CAJNIZ010002459">
    <property type="protein sequence ID" value="CAE7210831.1"/>
    <property type="molecule type" value="Genomic_DNA"/>
</dbReference>
<comment type="caution">
    <text evidence="6">The sequence shown here is derived from an EMBL/GenBank/DDBJ whole genome shotgun (WGS) entry which is preliminary data.</text>
</comment>
<reference evidence="6" key="1">
    <citation type="submission" date="2021-02" db="EMBL/GenBank/DDBJ databases">
        <authorList>
            <person name="Dougan E. K."/>
            <person name="Rhodes N."/>
            <person name="Thang M."/>
            <person name="Chan C."/>
        </authorList>
    </citation>
    <scope>NUCLEOTIDE SEQUENCE</scope>
</reference>
<dbReference type="CDD" id="cd14275">
    <property type="entry name" value="UBA_EF-Ts"/>
    <property type="match status" value="1"/>
</dbReference>
<dbReference type="InterPro" id="IPR009060">
    <property type="entry name" value="UBA-like_sf"/>
</dbReference>
<dbReference type="PANTHER" id="PTHR11741:SF0">
    <property type="entry name" value="ELONGATION FACTOR TS, MITOCHONDRIAL"/>
    <property type="match status" value="1"/>
</dbReference>
<sequence>MRQLLRLCRPTEFCSKLQRVSPHAAAFQLPSRRFCAVSVAQVKELRDRTGASMGKCREALKEESGDLDKAVDWLKKRGVRSMEKRAAESVEALLSLGLNQHGVIVELRAETDFVTRSEIFQQTLRHLANMLVAAPDVSDAGVEAVLGMRIADGPDRPSQFRTGAVVSEALLELGSVLGEKLVLANVQFLAAPAQGVVGGYVHPKSADGLPGTGRMAGLVAVRSERCDPAALQTIASRLVRAFSLLNGLVMRHAQARHVVAAQPRFLNVSSVPAETLRKEREVFKAAYFEQLGPRKAGGMDEKVIQKVLDGKTAKFYQDSVFACQELIAPQVAGGKSDQKALPVSEWLEAEARSLSASPILIEDFKLAVL</sequence>
<dbReference type="AlphaFoldDB" id="A0A812JQ66"/>
<dbReference type="OrthoDB" id="277235at2759"/>